<proteinExistence type="predicted"/>
<dbReference type="eggNOG" id="arCOG13758">
    <property type="taxonomic scope" value="Archaea"/>
</dbReference>
<dbReference type="KEGG" id="vmo:VMUT_0987"/>
<dbReference type="HOGENOM" id="CLU_2766330_0_0_2"/>
<organism evidence="1 2">
    <name type="scientific">Vulcanisaeta moutnovskia (strain 768-28)</name>
    <dbReference type="NCBI Taxonomy" id="985053"/>
    <lineage>
        <taxon>Archaea</taxon>
        <taxon>Thermoproteota</taxon>
        <taxon>Thermoprotei</taxon>
        <taxon>Thermoproteales</taxon>
        <taxon>Thermoproteaceae</taxon>
        <taxon>Vulcanisaeta</taxon>
    </lineage>
</organism>
<protein>
    <submittedName>
        <fullName evidence="1">Uncharacterized protein</fullName>
    </submittedName>
</protein>
<sequence>MIKPITHNYSSCSIMNTSKTIDEALVIIGRARMGKIPCNEALDRLWEVLVNLDFELKTRNPIRHCALYN</sequence>
<evidence type="ECO:0000313" key="1">
    <source>
        <dbReference type="EMBL" id="ADY01195.1"/>
    </source>
</evidence>
<dbReference type="AlphaFoldDB" id="F0QXF6"/>
<name>F0QXF6_VULM7</name>
<keyword evidence="2" id="KW-1185">Reference proteome</keyword>
<dbReference type="Proteomes" id="UP000007485">
    <property type="component" value="Chromosome"/>
</dbReference>
<dbReference type="EMBL" id="CP002529">
    <property type="protein sequence ID" value="ADY01195.1"/>
    <property type="molecule type" value="Genomic_DNA"/>
</dbReference>
<accession>F0QXF6</accession>
<dbReference type="STRING" id="985053.VMUT_0987"/>
<evidence type="ECO:0000313" key="2">
    <source>
        <dbReference type="Proteomes" id="UP000007485"/>
    </source>
</evidence>
<gene>
    <name evidence="1" type="ordered locus">VMUT_0987</name>
</gene>
<reference evidence="1 2" key="1">
    <citation type="journal article" date="2011" name="J. Bacteriol.">
        <title>Complete genome sequence of 'Vulcanisaeta moutnovskia' strain 768-28, a novel member of the hyperthermophilic crenarchaeal genus vulcanisaeta.</title>
        <authorList>
            <person name="Gumerov V.M."/>
            <person name="Mardanov A.V."/>
            <person name="Beletsky A.V."/>
            <person name="Prokofeva M.I."/>
            <person name="Bonch-Osmolovskaya E.A."/>
            <person name="Ravin N.V."/>
            <person name="Skryabin K.G."/>
        </authorList>
    </citation>
    <scope>NUCLEOTIDE SEQUENCE [LARGE SCALE GENOMIC DNA]</scope>
    <source>
        <strain evidence="1 2">768-28</strain>
    </source>
</reference>